<accession>A0AB34IWQ7</accession>
<sequence>MGRSTPCCELFGRVLQTLPTLLRIPEVQCGGGARTPERRQVQRYHTAVRSGGHGVRSAFCSAHPVS</sequence>
<evidence type="ECO:0000313" key="1">
    <source>
        <dbReference type="EMBL" id="KAL1508426.1"/>
    </source>
</evidence>
<keyword evidence="2" id="KW-1185">Reference proteome</keyword>
<dbReference type="AlphaFoldDB" id="A0AB34IWQ7"/>
<name>A0AB34IWQ7_PRYPA</name>
<reference evidence="1 2" key="1">
    <citation type="journal article" date="2024" name="Science">
        <title>Giant polyketide synthase enzymes in the biosynthesis of giant marine polyether toxins.</title>
        <authorList>
            <person name="Fallon T.R."/>
            <person name="Shende V.V."/>
            <person name="Wierzbicki I.H."/>
            <person name="Pendleton A.L."/>
            <person name="Watervoot N.F."/>
            <person name="Auber R.P."/>
            <person name="Gonzalez D.J."/>
            <person name="Wisecaver J.H."/>
            <person name="Moore B.S."/>
        </authorList>
    </citation>
    <scope>NUCLEOTIDE SEQUENCE [LARGE SCALE GENOMIC DNA]</scope>
    <source>
        <strain evidence="1 2">12B1</strain>
    </source>
</reference>
<dbReference type="Proteomes" id="UP001515480">
    <property type="component" value="Unassembled WGS sequence"/>
</dbReference>
<protein>
    <submittedName>
        <fullName evidence="1">Uncharacterized protein</fullName>
    </submittedName>
</protein>
<comment type="caution">
    <text evidence="1">The sequence shown here is derived from an EMBL/GenBank/DDBJ whole genome shotgun (WGS) entry which is preliminary data.</text>
</comment>
<gene>
    <name evidence="1" type="ORF">AB1Y20_004533</name>
</gene>
<evidence type="ECO:0000313" key="2">
    <source>
        <dbReference type="Proteomes" id="UP001515480"/>
    </source>
</evidence>
<proteinExistence type="predicted"/>
<dbReference type="EMBL" id="JBGBPQ010000016">
    <property type="protein sequence ID" value="KAL1508426.1"/>
    <property type="molecule type" value="Genomic_DNA"/>
</dbReference>
<organism evidence="1 2">
    <name type="scientific">Prymnesium parvum</name>
    <name type="common">Toxic golden alga</name>
    <dbReference type="NCBI Taxonomy" id="97485"/>
    <lineage>
        <taxon>Eukaryota</taxon>
        <taxon>Haptista</taxon>
        <taxon>Haptophyta</taxon>
        <taxon>Prymnesiophyceae</taxon>
        <taxon>Prymnesiales</taxon>
        <taxon>Prymnesiaceae</taxon>
        <taxon>Prymnesium</taxon>
    </lineage>
</organism>